<dbReference type="PROSITE" id="PS50076">
    <property type="entry name" value="DNAJ_2"/>
    <property type="match status" value="1"/>
</dbReference>
<dbReference type="SMART" id="SM00271">
    <property type="entry name" value="DnaJ"/>
    <property type="match status" value="1"/>
</dbReference>
<evidence type="ECO:0000259" key="9">
    <source>
        <dbReference type="PROSITE" id="PS50076"/>
    </source>
</evidence>
<feature type="chain" id="PRO_5046927595" description="DnaJ homolog subfamily C member 10" evidence="8">
    <location>
        <begin position="24"/>
        <end position="486"/>
    </location>
</feature>
<name>A0ABP1FR13_9CHLO</name>
<dbReference type="InterPro" id="IPR036869">
    <property type="entry name" value="J_dom_sf"/>
</dbReference>
<evidence type="ECO:0000313" key="11">
    <source>
        <dbReference type="EMBL" id="CAL5222385.1"/>
    </source>
</evidence>
<dbReference type="InterPro" id="IPR036249">
    <property type="entry name" value="Thioredoxin-like_sf"/>
</dbReference>
<dbReference type="PROSITE" id="PS00636">
    <property type="entry name" value="DNAJ_1"/>
    <property type="match status" value="1"/>
</dbReference>
<evidence type="ECO:0000256" key="7">
    <source>
        <dbReference type="SAM" id="MobiDB-lite"/>
    </source>
</evidence>
<reference evidence="11 12" key="1">
    <citation type="submission" date="2024-06" db="EMBL/GenBank/DDBJ databases">
        <authorList>
            <person name="Kraege A."/>
            <person name="Thomma B."/>
        </authorList>
    </citation>
    <scope>NUCLEOTIDE SEQUENCE [LARGE SCALE GENOMIC DNA]</scope>
</reference>
<dbReference type="SUPFAM" id="SSF46565">
    <property type="entry name" value="Chaperone J-domain"/>
    <property type="match status" value="1"/>
</dbReference>
<dbReference type="InterPro" id="IPR019345">
    <property type="entry name" value="ARMET_C"/>
</dbReference>
<feature type="compositionally biased region" description="Gly residues" evidence="7">
    <location>
        <begin position="130"/>
        <end position="199"/>
    </location>
</feature>
<dbReference type="Proteomes" id="UP001497392">
    <property type="component" value="Unassembled WGS sequence"/>
</dbReference>
<gene>
    <name evidence="11" type="primary">g4741</name>
    <name evidence="11" type="ORF">VP750_LOCUS4044</name>
</gene>
<dbReference type="PROSITE" id="PS51352">
    <property type="entry name" value="THIOREDOXIN_2"/>
    <property type="match status" value="1"/>
</dbReference>
<dbReference type="PRINTS" id="PR00421">
    <property type="entry name" value="THIOREDOXIN"/>
</dbReference>
<comment type="caution">
    <text evidence="11">The sequence shown here is derived from an EMBL/GenBank/DDBJ whole genome shotgun (WGS) entry which is preliminary data.</text>
</comment>
<keyword evidence="12" id="KW-1185">Reference proteome</keyword>
<evidence type="ECO:0000313" key="12">
    <source>
        <dbReference type="Proteomes" id="UP001497392"/>
    </source>
</evidence>
<organism evidence="11 12">
    <name type="scientific">Coccomyxa viridis</name>
    <dbReference type="NCBI Taxonomy" id="1274662"/>
    <lineage>
        <taxon>Eukaryota</taxon>
        <taxon>Viridiplantae</taxon>
        <taxon>Chlorophyta</taxon>
        <taxon>core chlorophytes</taxon>
        <taxon>Trebouxiophyceae</taxon>
        <taxon>Trebouxiophyceae incertae sedis</taxon>
        <taxon>Coccomyxaceae</taxon>
        <taxon>Coccomyxa</taxon>
    </lineage>
</organism>
<feature type="signal peptide" evidence="8">
    <location>
        <begin position="1"/>
        <end position="23"/>
    </location>
</feature>
<dbReference type="InterPro" id="IPR017937">
    <property type="entry name" value="Thioredoxin_CS"/>
</dbReference>
<keyword evidence="8" id="KW-0732">Signal</keyword>
<dbReference type="Gene3D" id="3.40.30.10">
    <property type="entry name" value="Glutaredoxin"/>
    <property type="match status" value="2"/>
</dbReference>
<sequence>MRQQLLLYSCLIAGSFLLKEALAVRETKFYDALGVPPDADDNVIKKAYRKAALRWHPDRNAGEKKEMAEKKFKEIAAAYEALSDPEKRRIYDQQGEAGLSGEGGPGGPGGPGGMHFQYQGDPMHIFNQFFGGGNPFGGGGGGGQRQGGGFPGGMGGGFPGGMGGGFPGGGFPGGGGAGGQRGRRPGGGPGGGQGGGGLYDGDPNVEEVTHGNFPSGAGEGFVWLLEFYAPWCGHCRNLAPKWSKVAKALQGVAKVGAINCDDEKSLCSEHGVQGFPTIKAFVNGRMIDYNGDRSAGHLKDWAISLIPQKVTVLSSGEKLEAFLERCGGGDGKAKKSAKSGAAWGGCVLLFSDKKQTSPLYKSLAAQYAGKLAFGEVRGLGEMAANFGVDTAPALLVVCNGDPTTADRYDGEFKSGPIRDFISKYAGGRKCASAVKVDEKTDFSKLKVTQLKQLLKDRGVSCPECVEKNDYVKRVRSLYVSGSSGEL</sequence>
<feature type="compositionally biased region" description="Gly residues" evidence="7">
    <location>
        <begin position="98"/>
        <end position="113"/>
    </location>
</feature>
<feature type="domain" description="Thioredoxin" evidence="10">
    <location>
        <begin position="184"/>
        <end position="307"/>
    </location>
</feature>
<dbReference type="Gene3D" id="1.10.287.110">
    <property type="entry name" value="DnaJ domain"/>
    <property type="match status" value="1"/>
</dbReference>
<keyword evidence="4" id="KW-0072">Autophagy</keyword>
<dbReference type="PANTHER" id="PTHR45815:SF3">
    <property type="entry name" value="PROTEIN DISULFIDE-ISOMERASE A6"/>
    <property type="match status" value="1"/>
</dbReference>
<dbReference type="CDD" id="cd06257">
    <property type="entry name" value="DnaJ"/>
    <property type="match status" value="1"/>
</dbReference>
<evidence type="ECO:0000256" key="1">
    <source>
        <dbReference type="ARBA" id="ARBA00004163"/>
    </source>
</evidence>
<dbReference type="SUPFAM" id="SSF52833">
    <property type="entry name" value="Thioredoxin-like"/>
    <property type="match status" value="2"/>
</dbReference>
<dbReference type="InterPro" id="IPR001623">
    <property type="entry name" value="DnaJ_domain"/>
</dbReference>
<evidence type="ECO:0000256" key="3">
    <source>
        <dbReference type="ARBA" id="ARBA00020921"/>
    </source>
</evidence>
<dbReference type="EMBL" id="CAXHTA020000007">
    <property type="protein sequence ID" value="CAL5222385.1"/>
    <property type="molecule type" value="Genomic_DNA"/>
</dbReference>
<evidence type="ECO:0000259" key="10">
    <source>
        <dbReference type="PROSITE" id="PS51352"/>
    </source>
</evidence>
<dbReference type="PROSITE" id="PS00194">
    <property type="entry name" value="THIOREDOXIN_1"/>
    <property type="match status" value="1"/>
</dbReference>
<dbReference type="Gene3D" id="1.10.720.30">
    <property type="entry name" value="SAP domain"/>
    <property type="match status" value="1"/>
</dbReference>
<evidence type="ECO:0000256" key="4">
    <source>
        <dbReference type="ARBA" id="ARBA00023006"/>
    </source>
</evidence>
<dbReference type="InterPro" id="IPR036361">
    <property type="entry name" value="SAP_dom_sf"/>
</dbReference>
<feature type="domain" description="J" evidence="9">
    <location>
        <begin position="28"/>
        <end position="95"/>
    </location>
</feature>
<dbReference type="PRINTS" id="PR00625">
    <property type="entry name" value="JDOMAIN"/>
</dbReference>
<dbReference type="PANTHER" id="PTHR45815">
    <property type="entry name" value="PROTEIN DISULFIDE-ISOMERASE A6"/>
    <property type="match status" value="1"/>
</dbReference>
<protein>
    <recommendedName>
        <fullName evidence="2">DnaJ homolog subfamily C member 10</fullName>
    </recommendedName>
    <alternativeName>
        <fullName evidence="3">DnaJ homolog subfamily C member 16</fullName>
    </alternativeName>
    <alternativeName>
        <fullName evidence="6">Endoplasmic reticulum DNA J domain-containing protein 8</fullName>
    </alternativeName>
</protein>
<feature type="region of interest" description="Disordered" evidence="7">
    <location>
        <begin position="96"/>
        <end position="204"/>
    </location>
</feature>
<evidence type="ECO:0000256" key="2">
    <source>
        <dbReference type="ARBA" id="ARBA00020920"/>
    </source>
</evidence>
<proteinExistence type="predicted"/>
<dbReference type="Pfam" id="PF10208">
    <property type="entry name" value="ARMET_C"/>
    <property type="match status" value="1"/>
</dbReference>
<evidence type="ECO:0000256" key="6">
    <source>
        <dbReference type="ARBA" id="ARBA00035043"/>
    </source>
</evidence>
<dbReference type="InterPro" id="IPR018253">
    <property type="entry name" value="DnaJ_domain_CS"/>
</dbReference>
<dbReference type="InterPro" id="IPR013766">
    <property type="entry name" value="Thioredoxin_domain"/>
</dbReference>
<dbReference type="Pfam" id="PF00085">
    <property type="entry name" value="Thioredoxin"/>
    <property type="match status" value="1"/>
</dbReference>
<comment type="subcellular location">
    <subcellularLocation>
        <location evidence="1">Endoplasmic reticulum membrane</location>
        <topology evidence="1">Single-pass type IV membrane protein</topology>
    </subcellularLocation>
</comment>
<evidence type="ECO:0000256" key="5">
    <source>
        <dbReference type="ARBA" id="ARBA00035002"/>
    </source>
</evidence>
<dbReference type="SUPFAM" id="SSF68906">
    <property type="entry name" value="SAP domain"/>
    <property type="match status" value="1"/>
</dbReference>
<evidence type="ECO:0000256" key="8">
    <source>
        <dbReference type="SAM" id="SignalP"/>
    </source>
</evidence>
<accession>A0ABP1FR13</accession>
<comment type="function">
    <text evidence="5">Plays an important role in regulating the size of autophagosomes during the formation process.</text>
</comment>
<dbReference type="Pfam" id="PF00226">
    <property type="entry name" value="DnaJ"/>
    <property type="match status" value="1"/>
</dbReference>